<protein>
    <submittedName>
        <fullName evidence="1">Uncharacterized protein</fullName>
    </submittedName>
</protein>
<name>A0A6N7L398_9ACTN</name>
<organism evidence="1 2">
    <name type="scientific">Streptomyces kaniharaensis</name>
    <dbReference type="NCBI Taxonomy" id="212423"/>
    <lineage>
        <taxon>Bacteria</taxon>
        <taxon>Bacillati</taxon>
        <taxon>Actinomycetota</taxon>
        <taxon>Actinomycetes</taxon>
        <taxon>Kitasatosporales</taxon>
        <taxon>Streptomycetaceae</taxon>
        <taxon>Streptomyces</taxon>
    </lineage>
</organism>
<proteinExistence type="predicted"/>
<sequence>MSTSLAGPHGPSDSLLDEDETRVARARRQLTELGTALVLAPLDRGVHQALRRFMERDSEPALQSWESMLQRSPDELRERIRAVITAQAERRAS</sequence>
<comment type="caution">
    <text evidence="1">The sequence shown here is derived from an EMBL/GenBank/DDBJ whole genome shotgun (WGS) entry which is preliminary data.</text>
</comment>
<evidence type="ECO:0000313" key="1">
    <source>
        <dbReference type="EMBL" id="MQS17219.1"/>
    </source>
</evidence>
<gene>
    <name evidence="1" type="ORF">F7Q99_34835</name>
</gene>
<dbReference type="AlphaFoldDB" id="A0A6N7L398"/>
<reference evidence="1 2" key="1">
    <citation type="submission" date="2019-09" db="EMBL/GenBank/DDBJ databases">
        <title>Genome Sequences of Streptomyces kaniharaensis ATCC 21070.</title>
        <authorList>
            <person name="Zhu W."/>
            <person name="De Crecy-Lagard V."/>
            <person name="Richards N.G."/>
        </authorList>
    </citation>
    <scope>NUCLEOTIDE SEQUENCE [LARGE SCALE GENOMIC DNA]</scope>
    <source>
        <strain evidence="1 2">SF-557</strain>
    </source>
</reference>
<dbReference type="RefSeq" id="WP_195911384.1">
    <property type="nucleotide sequence ID" value="NZ_WBOF01000004.1"/>
</dbReference>
<dbReference type="EMBL" id="WBOF01000004">
    <property type="protein sequence ID" value="MQS17219.1"/>
    <property type="molecule type" value="Genomic_DNA"/>
</dbReference>
<dbReference type="Proteomes" id="UP000450000">
    <property type="component" value="Unassembled WGS sequence"/>
</dbReference>
<evidence type="ECO:0000313" key="2">
    <source>
        <dbReference type="Proteomes" id="UP000450000"/>
    </source>
</evidence>
<accession>A0A6N7L398</accession>
<keyword evidence="2" id="KW-1185">Reference proteome</keyword>